<dbReference type="InterPro" id="IPR014710">
    <property type="entry name" value="RmlC-like_jellyroll"/>
</dbReference>
<dbReference type="eggNOG" id="COG0664">
    <property type="taxonomic scope" value="Bacteria"/>
</dbReference>
<accession>A0A0A6UKF2</accession>
<reference evidence="2 3" key="1">
    <citation type="submission" date="2014-10" db="EMBL/GenBank/DDBJ databases">
        <title>Draft genome sequence of Actinoplanes utahensis NRRL 12052.</title>
        <authorList>
            <person name="Velasco-Bucheli B."/>
            <person name="del Cerro C."/>
            <person name="Hormigo D."/>
            <person name="Garcia J.L."/>
            <person name="Acebal C."/>
            <person name="Arroyo M."/>
            <person name="de la Mata I."/>
        </authorList>
    </citation>
    <scope>NUCLEOTIDE SEQUENCE [LARGE SCALE GENOMIC DNA]</scope>
    <source>
        <strain evidence="2 3">NRRL 12052</strain>
    </source>
</reference>
<dbReference type="SMART" id="SM00100">
    <property type="entry name" value="cNMP"/>
    <property type="match status" value="1"/>
</dbReference>
<dbReference type="STRING" id="1869.MB27_22355"/>
<dbReference type="RefSeq" id="WP_043527264.1">
    <property type="nucleotide sequence ID" value="NZ_BAABKU010000027.1"/>
</dbReference>
<evidence type="ECO:0000313" key="2">
    <source>
        <dbReference type="EMBL" id="KHD75558.1"/>
    </source>
</evidence>
<dbReference type="Proteomes" id="UP000054537">
    <property type="component" value="Unassembled WGS sequence"/>
</dbReference>
<name>A0A0A6UKF2_ACTUT</name>
<organism evidence="2 3">
    <name type="scientific">Actinoplanes utahensis</name>
    <dbReference type="NCBI Taxonomy" id="1869"/>
    <lineage>
        <taxon>Bacteria</taxon>
        <taxon>Bacillati</taxon>
        <taxon>Actinomycetota</taxon>
        <taxon>Actinomycetes</taxon>
        <taxon>Micromonosporales</taxon>
        <taxon>Micromonosporaceae</taxon>
        <taxon>Actinoplanes</taxon>
    </lineage>
</organism>
<dbReference type="AlphaFoldDB" id="A0A0A6UKF2"/>
<dbReference type="Pfam" id="PF00027">
    <property type="entry name" value="cNMP_binding"/>
    <property type="match status" value="1"/>
</dbReference>
<sequence length="153" mass="16886">MSTHDFTAGLPADITGRLADHGRPVFRASRTRLFAAGSPADRFWLINTGRVALDLPVRGRGDIVIERLGPGSVVGWSWLLPPYRWRFGAVVTEDVRGVEFDARAVRALIAADPAVGRDLNARFLAILADRLQAARNRLAELYSYPDVPPHVFL</sequence>
<dbReference type="CDD" id="cd00038">
    <property type="entry name" value="CAP_ED"/>
    <property type="match status" value="1"/>
</dbReference>
<comment type="caution">
    <text evidence="2">The sequence shown here is derived from an EMBL/GenBank/DDBJ whole genome shotgun (WGS) entry which is preliminary data.</text>
</comment>
<gene>
    <name evidence="2" type="ORF">MB27_22355</name>
</gene>
<dbReference type="OrthoDB" id="290916at2"/>
<protein>
    <submittedName>
        <fullName evidence="2">Regulatory protein</fullName>
    </submittedName>
</protein>
<feature type="domain" description="Cyclic nucleotide-binding" evidence="1">
    <location>
        <begin position="6"/>
        <end position="126"/>
    </location>
</feature>
<proteinExistence type="predicted"/>
<dbReference type="Gene3D" id="2.60.120.10">
    <property type="entry name" value="Jelly Rolls"/>
    <property type="match status" value="1"/>
</dbReference>
<dbReference type="InterPro" id="IPR000595">
    <property type="entry name" value="cNMP-bd_dom"/>
</dbReference>
<evidence type="ECO:0000259" key="1">
    <source>
        <dbReference type="PROSITE" id="PS50042"/>
    </source>
</evidence>
<dbReference type="SUPFAM" id="SSF51206">
    <property type="entry name" value="cAMP-binding domain-like"/>
    <property type="match status" value="1"/>
</dbReference>
<dbReference type="PROSITE" id="PS50042">
    <property type="entry name" value="CNMP_BINDING_3"/>
    <property type="match status" value="1"/>
</dbReference>
<dbReference type="InterPro" id="IPR018490">
    <property type="entry name" value="cNMP-bd_dom_sf"/>
</dbReference>
<dbReference type="EMBL" id="JRTT01000026">
    <property type="protein sequence ID" value="KHD75558.1"/>
    <property type="molecule type" value="Genomic_DNA"/>
</dbReference>
<evidence type="ECO:0000313" key="3">
    <source>
        <dbReference type="Proteomes" id="UP000054537"/>
    </source>
</evidence>
<keyword evidence="3" id="KW-1185">Reference proteome</keyword>